<dbReference type="SUPFAM" id="SSF56317">
    <property type="entry name" value="Carbon-nitrogen hydrolase"/>
    <property type="match status" value="1"/>
</dbReference>
<evidence type="ECO:0000256" key="5">
    <source>
        <dbReference type="ARBA" id="ARBA00023027"/>
    </source>
</evidence>
<dbReference type="NCBIfam" id="TIGR00552">
    <property type="entry name" value="nadE"/>
    <property type="match status" value="1"/>
</dbReference>
<dbReference type="InterPro" id="IPR036526">
    <property type="entry name" value="C-N_Hydrolase_sf"/>
</dbReference>
<dbReference type="UniPathway" id="UPA00253">
    <property type="reaction ID" value="UER00333"/>
</dbReference>
<comment type="catalytic activity">
    <reaction evidence="7">
        <text>deamido-NAD(+) + NH4(+) + ATP = AMP + diphosphate + NAD(+) + H(+)</text>
        <dbReference type="Rhea" id="RHEA:21188"/>
        <dbReference type="ChEBI" id="CHEBI:15378"/>
        <dbReference type="ChEBI" id="CHEBI:28938"/>
        <dbReference type="ChEBI" id="CHEBI:30616"/>
        <dbReference type="ChEBI" id="CHEBI:33019"/>
        <dbReference type="ChEBI" id="CHEBI:57540"/>
        <dbReference type="ChEBI" id="CHEBI:58437"/>
        <dbReference type="ChEBI" id="CHEBI:456215"/>
        <dbReference type="EC" id="6.3.1.5"/>
    </reaction>
</comment>
<dbReference type="EMBL" id="FMHG01000001">
    <property type="protein sequence ID" value="SCJ60370.1"/>
    <property type="molecule type" value="Genomic_DNA"/>
</dbReference>
<keyword evidence="5 6" id="KW-0520">NAD</keyword>
<sequence length="583" mass="62873">MQNNVRICALSAPIDQSDLGLGAQQAAERIAELAQQHCPDLIFLPHHSFTGGSLGSVFQNGLIAEQGQQLLPYLLSKTAMIKSAVLFTLPDGGGESCYICQAGQLLGQFRADSTAGLFTFTLAGSRAAVLFCDPAQLVRHAGDIARSGAQILLLPACQPCILGYSDRVLRQIKEVSAALGICVALCQGGLGGSSSPWVFEPQTAVFESGQLLDFGREIDGPPVSCVDIDLDILAAGSVPASFEAACHTQPVEGQRTLMRPLRQNPYILRPEQLDELFALQVKSLAVRMENTGIKNLVIAVSGGLDSTLALLVCAGACDRLGLGHEHITAITMPGFGTTGRTYQNAKALISALGCALREIPIKDSVQVHFTAIGHDGQKKDITYENAQARERTQIALDIANTVGGFVVGTGDLSEAALGFCTFGGDALANFNVNICLPKTVVRQVAGRVKDRFYGAGEVVQDILDTPVSPELLPPDETGEASQKTEEILGEYDLLDFILYYHLKYGMHPQKLYYYACVAFSQNYSADYIKEKLQLFYRRFFASQFKRAAAPESAILTEVCLHTLQFQMPGDMSAKLFLHAVEEL</sequence>
<dbReference type="Pfam" id="PF02540">
    <property type="entry name" value="NAD_synthase"/>
    <property type="match status" value="1"/>
</dbReference>
<dbReference type="GO" id="GO:0008795">
    <property type="term" value="F:NAD+ synthase activity"/>
    <property type="evidence" value="ECO:0007669"/>
    <property type="project" value="UniProtKB-EC"/>
</dbReference>
<dbReference type="PANTHER" id="PTHR23090">
    <property type="entry name" value="NH 3 /GLUTAMINE-DEPENDENT NAD + SYNTHETASE"/>
    <property type="match status" value="1"/>
</dbReference>
<dbReference type="InterPro" id="IPR014729">
    <property type="entry name" value="Rossmann-like_a/b/a_fold"/>
</dbReference>
<evidence type="ECO:0000256" key="7">
    <source>
        <dbReference type="RuleBase" id="RU003812"/>
    </source>
</evidence>
<gene>
    <name evidence="9" type="primary">nadE_1</name>
    <name evidence="9" type="ORF">SAMEA3545359_01012</name>
</gene>
<dbReference type="GO" id="GO:0004359">
    <property type="term" value="F:glutaminase activity"/>
    <property type="evidence" value="ECO:0007669"/>
    <property type="project" value="InterPro"/>
</dbReference>
<name>A0A1C6HSK9_9FIRM</name>
<keyword evidence="3 6" id="KW-0547">Nucleotide-binding</keyword>
<protein>
    <recommendedName>
        <fullName evidence="7">NH(3)-dependent NAD(+) synthetase</fullName>
        <ecNumber evidence="7">6.3.1.5</ecNumber>
    </recommendedName>
</protein>
<keyword evidence="2 6" id="KW-0436">Ligase</keyword>
<dbReference type="PANTHER" id="PTHR23090:SF9">
    <property type="entry name" value="GLUTAMINE-DEPENDENT NAD(+) SYNTHETASE"/>
    <property type="match status" value="1"/>
</dbReference>
<dbReference type="SUPFAM" id="SSF52402">
    <property type="entry name" value="Adenine nucleotide alpha hydrolases-like"/>
    <property type="match status" value="1"/>
</dbReference>
<evidence type="ECO:0000256" key="4">
    <source>
        <dbReference type="ARBA" id="ARBA00022840"/>
    </source>
</evidence>
<dbReference type="EC" id="6.3.1.5" evidence="7"/>
<feature type="domain" description="NAD/GMP synthase" evidence="8">
    <location>
        <begin position="281"/>
        <end position="500"/>
    </location>
</feature>
<evidence type="ECO:0000256" key="6">
    <source>
        <dbReference type="RuleBase" id="RU003811"/>
    </source>
</evidence>
<dbReference type="GO" id="GO:0005737">
    <property type="term" value="C:cytoplasm"/>
    <property type="evidence" value="ECO:0007669"/>
    <property type="project" value="InterPro"/>
</dbReference>
<keyword evidence="4 6" id="KW-0067">ATP-binding</keyword>
<dbReference type="Gene3D" id="1.10.10.1140">
    <property type="entry name" value="Glutamine-dependent NAD+ synthetase, C-terminal domain"/>
    <property type="match status" value="1"/>
</dbReference>
<dbReference type="CDD" id="cd00553">
    <property type="entry name" value="NAD_synthase"/>
    <property type="match status" value="1"/>
</dbReference>
<dbReference type="AlphaFoldDB" id="A0A1C6HSK9"/>
<dbReference type="GO" id="GO:0009435">
    <property type="term" value="P:NAD+ biosynthetic process"/>
    <property type="evidence" value="ECO:0007669"/>
    <property type="project" value="UniProtKB-UniPathway"/>
</dbReference>
<evidence type="ECO:0000256" key="3">
    <source>
        <dbReference type="ARBA" id="ARBA00022741"/>
    </source>
</evidence>
<dbReference type="Gene3D" id="3.60.110.10">
    <property type="entry name" value="Carbon-nitrogen hydrolase"/>
    <property type="match status" value="1"/>
</dbReference>
<organism evidence="9">
    <name type="scientific">uncultured Anaerotruncus sp</name>
    <dbReference type="NCBI Taxonomy" id="905011"/>
    <lineage>
        <taxon>Bacteria</taxon>
        <taxon>Bacillati</taxon>
        <taxon>Bacillota</taxon>
        <taxon>Clostridia</taxon>
        <taxon>Eubacteriales</taxon>
        <taxon>Oscillospiraceae</taxon>
        <taxon>Anaerotruncus</taxon>
        <taxon>environmental samples</taxon>
    </lineage>
</organism>
<dbReference type="GO" id="GO:0003952">
    <property type="term" value="F:NAD+ synthase (glutamine-hydrolyzing) activity"/>
    <property type="evidence" value="ECO:0007669"/>
    <property type="project" value="InterPro"/>
</dbReference>
<evidence type="ECO:0000256" key="1">
    <source>
        <dbReference type="ARBA" id="ARBA00004790"/>
    </source>
</evidence>
<comment type="pathway">
    <text evidence="1">Cofactor biosynthesis; NAD(+) biosynthesis.</text>
</comment>
<dbReference type="InterPro" id="IPR041856">
    <property type="entry name" value="NAD+_synth_C"/>
</dbReference>
<accession>A0A1C6HSK9</accession>
<comment type="similarity">
    <text evidence="6">Belongs to the NAD synthetase family.</text>
</comment>
<reference evidence="9" key="1">
    <citation type="submission" date="2015-09" db="EMBL/GenBank/DDBJ databases">
        <authorList>
            <consortium name="Pathogen Informatics"/>
        </authorList>
    </citation>
    <scope>NUCLEOTIDE SEQUENCE</scope>
    <source>
        <strain evidence="9">2789STDY5834896</strain>
    </source>
</reference>
<proteinExistence type="inferred from homology"/>
<evidence type="ECO:0000313" key="9">
    <source>
        <dbReference type="EMBL" id="SCJ60370.1"/>
    </source>
</evidence>
<evidence type="ECO:0000259" key="8">
    <source>
        <dbReference type="Pfam" id="PF02540"/>
    </source>
</evidence>
<evidence type="ECO:0000256" key="2">
    <source>
        <dbReference type="ARBA" id="ARBA00022598"/>
    </source>
</evidence>
<dbReference type="InterPro" id="IPR003694">
    <property type="entry name" value="NAD_synthase"/>
</dbReference>
<dbReference type="InterPro" id="IPR022310">
    <property type="entry name" value="NAD/GMP_synthase"/>
</dbReference>
<dbReference type="Gene3D" id="3.40.50.620">
    <property type="entry name" value="HUPs"/>
    <property type="match status" value="1"/>
</dbReference>
<dbReference type="GO" id="GO:0005524">
    <property type="term" value="F:ATP binding"/>
    <property type="evidence" value="ECO:0007669"/>
    <property type="project" value="UniProtKB-KW"/>
</dbReference>